<name>A0A438MWP9_EXOME</name>
<gene>
    <name evidence="3" type="ORF">B0A52_08273</name>
</gene>
<dbReference type="Gene3D" id="3.60.21.10">
    <property type="match status" value="1"/>
</dbReference>
<dbReference type="SMART" id="SM00854">
    <property type="entry name" value="PGA_cap"/>
    <property type="match status" value="1"/>
</dbReference>
<evidence type="ECO:0000256" key="1">
    <source>
        <dbReference type="ARBA" id="ARBA00005662"/>
    </source>
</evidence>
<dbReference type="AlphaFoldDB" id="A0A438MWP9"/>
<comment type="similarity">
    <text evidence="1">Belongs to the CapA family.</text>
</comment>
<protein>
    <recommendedName>
        <fullName evidence="2">Capsule synthesis protein CapA domain-containing protein</fullName>
    </recommendedName>
</protein>
<dbReference type="SUPFAM" id="SSF56300">
    <property type="entry name" value="Metallo-dependent phosphatases"/>
    <property type="match status" value="1"/>
</dbReference>
<dbReference type="OrthoDB" id="189619at2759"/>
<organism evidence="3 4">
    <name type="scientific">Exophiala mesophila</name>
    <name type="common">Black yeast-like fungus</name>
    <dbReference type="NCBI Taxonomy" id="212818"/>
    <lineage>
        <taxon>Eukaryota</taxon>
        <taxon>Fungi</taxon>
        <taxon>Dikarya</taxon>
        <taxon>Ascomycota</taxon>
        <taxon>Pezizomycotina</taxon>
        <taxon>Eurotiomycetes</taxon>
        <taxon>Chaetothyriomycetidae</taxon>
        <taxon>Chaetothyriales</taxon>
        <taxon>Herpotrichiellaceae</taxon>
        <taxon>Exophiala</taxon>
    </lineage>
</organism>
<dbReference type="Pfam" id="PF09587">
    <property type="entry name" value="PGA_cap"/>
    <property type="match status" value="1"/>
</dbReference>
<dbReference type="InterPro" id="IPR052169">
    <property type="entry name" value="CW_Biosynth-Accessory"/>
</dbReference>
<evidence type="ECO:0000313" key="3">
    <source>
        <dbReference type="EMBL" id="RVX68132.1"/>
    </source>
</evidence>
<dbReference type="InterPro" id="IPR019079">
    <property type="entry name" value="Capsule_synth_CapA"/>
</dbReference>
<dbReference type="EMBL" id="NAJM01000041">
    <property type="protein sequence ID" value="RVX68132.1"/>
    <property type="molecule type" value="Genomic_DNA"/>
</dbReference>
<dbReference type="PANTHER" id="PTHR33393">
    <property type="entry name" value="POLYGLUTAMINE SYNTHESIS ACCESSORY PROTEIN RV0574C-RELATED"/>
    <property type="match status" value="1"/>
</dbReference>
<dbReference type="Proteomes" id="UP000288859">
    <property type="component" value="Unassembled WGS sequence"/>
</dbReference>
<dbReference type="CDD" id="cd07381">
    <property type="entry name" value="MPP_CapA"/>
    <property type="match status" value="1"/>
</dbReference>
<reference evidence="3 4" key="1">
    <citation type="submission" date="2017-03" db="EMBL/GenBank/DDBJ databases">
        <title>Genomes of endolithic fungi from Antarctica.</title>
        <authorList>
            <person name="Coleine C."/>
            <person name="Masonjones S."/>
            <person name="Stajich J.E."/>
        </authorList>
    </citation>
    <scope>NUCLEOTIDE SEQUENCE [LARGE SCALE GENOMIC DNA]</scope>
    <source>
        <strain evidence="3 4">CCFEE 6314</strain>
    </source>
</reference>
<comment type="caution">
    <text evidence="3">The sequence shown here is derived from an EMBL/GenBank/DDBJ whole genome shotgun (WGS) entry which is preliminary data.</text>
</comment>
<feature type="domain" description="Capsule synthesis protein CapA" evidence="2">
    <location>
        <begin position="32"/>
        <end position="298"/>
    </location>
</feature>
<sequence length="396" mass="42786">MADATIELFPNTIGTVVMRFPYYLTFKSMAFSIVGAGDLVLSGPLSRPVDGNHVYNHIKVADSCFANLEMPFSTGEHPAEKLIALRCDPEHSKVVREVGVDVVTVANNHGMDYGLEGLRTTCAALDKAGVAHVGIGENVQESFAPVYKTINGTTVAYIGATTTLPNGSGAGLQRPGLAGVRVFTKYVIDTVTLDESPGMSPYSETETYKPDEERLLTSIRNAKAKADVVLVAIHWGVPCGWVAATQDEIATYQQPLAHAMIDAGASAIFGHHPHVVQGVEFYKDAPVFYSLGNFIFSNNIVTPGEELRKYPPYNWTSLQVTISNIGALAKLNFDGNKLTRCTLIPFDIAEDGEPNGATPQSAELLLSRLLSLSRGRGTAFELNKLDEGFEVMRTKS</sequence>
<evidence type="ECO:0000313" key="4">
    <source>
        <dbReference type="Proteomes" id="UP000288859"/>
    </source>
</evidence>
<accession>A0A438MWP9</accession>
<evidence type="ECO:0000259" key="2">
    <source>
        <dbReference type="SMART" id="SM00854"/>
    </source>
</evidence>
<proteinExistence type="inferred from homology"/>
<dbReference type="InterPro" id="IPR029052">
    <property type="entry name" value="Metallo-depent_PP-like"/>
</dbReference>
<dbReference type="PANTHER" id="PTHR33393:SF13">
    <property type="entry name" value="PGA BIOSYNTHESIS PROTEIN CAPA"/>
    <property type="match status" value="1"/>
</dbReference>